<feature type="compositionally biased region" description="Low complexity" evidence="2">
    <location>
        <begin position="640"/>
        <end position="653"/>
    </location>
</feature>
<feature type="compositionally biased region" description="Low complexity" evidence="2">
    <location>
        <begin position="210"/>
        <end position="224"/>
    </location>
</feature>
<dbReference type="Gene3D" id="1.20.1270.60">
    <property type="entry name" value="Arfaptin homology (AH) domain/BAR domain"/>
    <property type="match status" value="1"/>
</dbReference>
<dbReference type="EMBL" id="JASBNA010000002">
    <property type="protein sequence ID" value="KAK7694250.1"/>
    <property type="molecule type" value="Genomic_DNA"/>
</dbReference>
<evidence type="ECO:0000259" key="3">
    <source>
        <dbReference type="PROSITE" id="PS50238"/>
    </source>
</evidence>
<feature type="compositionally biased region" description="Low complexity" evidence="2">
    <location>
        <begin position="611"/>
        <end position="624"/>
    </location>
</feature>
<dbReference type="InterPro" id="IPR027267">
    <property type="entry name" value="AH/BAR_dom_sf"/>
</dbReference>
<sequence length="900" mass="98981">MSTAHEIPPAARPSTSDPPNGPIPLFDAQLRLLNDSYLSFFQERKRIEDVYLDSLRKLHAKAQQVDGYLNDRMEPSTSRIVWNEVRDNVATDIQCREAYVASLTSDVIGPLSVLKDTQERIRKRIRDDLKDAIVAHTEYVETVYPKLKRNYLKKSQDVEDYKAAAAAERAPLSPTLSADGHVGSPRIGMGRPVVTSPQPLRPLERRASGSAATTRNRSPSSSTTFHELAHQGKKQFNQLMTTFLEKGAKDSGRSDNALRTVRAKREADEADKEYRKGVIGLKPFGFGGRRSWKVVITATATSQKQMCERIAMFVDGINPERDAKSVSMHIPQLLAAASPKPQYYYNYSVGECRDLIFGVSLVDYATSRGLQDGEIPKIVKLCLKEIEERGMDAEGIYRVSGRHAAVQELQHKIERNEAAFQFHAPQDDVYAVASLLKLYLRELPEPVFKFSLQERIQHTGDLDEHISNDFQLLRSKIRRLPPVHQATLKAIVEHLARVAAKSEKNKMDSRNLAIVFGSVIFGEDNLPKDGDLMSVQSWKDTLMEDLITHSYILFQSNQSPPLPLAPLGEAPAVVTYGSQSTKVIQVPPPLPPRSPSPRKQPEFIVPPLPPRIIQQQSQQLSTSPEDTTPQLPSLPQRPPNSTHSSIRHSSNSSDDFAPQLPPRPTNSIHPSLRSGPMSANPARQSLPPSLRPFMEEHIPFASSSTPVPPSVQPATPVSPSSQSVPPSPSRTLPRRTPTALPLPSPWSDRDGLPSESSSAAPTLASAGQSLTSDQSDSPPATPAPAPEEDLDFEPIVSGPSSSSTYESAKSDVLTQSDTVQPSSPPLPPKSKSRPPSSKSTSTTITSTTNNDPPNVLDATIRLLLTMRHRLPVQPALGLLKSVPLAPPMQLRLVLILLLQM</sequence>
<dbReference type="Gene3D" id="1.10.555.10">
    <property type="entry name" value="Rho GTPase activation protein"/>
    <property type="match status" value="1"/>
</dbReference>
<comment type="caution">
    <text evidence="4">The sequence shown here is derived from an EMBL/GenBank/DDBJ whole genome shotgun (WGS) entry which is preliminary data.</text>
</comment>
<keyword evidence="1" id="KW-0343">GTPase activation</keyword>
<dbReference type="SUPFAM" id="SSF103657">
    <property type="entry name" value="BAR/IMD domain-like"/>
    <property type="match status" value="1"/>
</dbReference>
<feature type="region of interest" description="Disordered" evidence="2">
    <location>
        <begin position="1"/>
        <end position="23"/>
    </location>
</feature>
<feature type="region of interest" description="Disordered" evidence="2">
    <location>
        <begin position="583"/>
        <end position="854"/>
    </location>
</feature>
<accession>A0AAW0GT82</accession>
<name>A0AAW0GT82_9APHY</name>
<dbReference type="PANTHER" id="PTHR23176:SF134">
    <property type="entry name" value="RHO-TYPE GTPASE-ACTIVATING PROTEIN"/>
    <property type="match status" value="1"/>
</dbReference>
<dbReference type="PROSITE" id="PS50238">
    <property type="entry name" value="RHOGAP"/>
    <property type="match status" value="1"/>
</dbReference>
<reference evidence="4 5" key="1">
    <citation type="submission" date="2022-09" db="EMBL/GenBank/DDBJ databases">
        <authorList>
            <person name="Palmer J.M."/>
        </authorList>
    </citation>
    <scope>NUCLEOTIDE SEQUENCE [LARGE SCALE GENOMIC DNA]</scope>
    <source>
        <strain evidence="4 5">DSM 7382</strain>
    </source>
</reference>
<dbReference type="Proteomes" id="UP001385951">
    <property type="component" value="Unassembled WGS sequence"/>
</dbReference>
<protein>
    <recommendedName>
        <fullName evidence="3">Rho-GAP domain-containing protein</fullName>
    </recommendedName>
</protein>
<dbReference type="InterPro" id="IPR050729">
    <property type="entry name" value="Rho-GAP"/>
</dbReference>
<evidence type="ECO:0000313" key="4">
    <source>
        <dbReference type="EMBL" id="KAK7694250.1"/>
    </source>
</evidence>
<proteinExistence type="predicted"/>
<evidence type="ECO:0000313" key="5">
    <source>
        <dbReference type="Proteomes" id="UP001385951"/>
    </source>
</evidence>
<dbReference type="InterPro" id="IPR000198">
    <property type="entry name" value="RhoGAP_dom"/>
</dbReference>
<keyword evidence="5" id="KW-1185">Reference proteome</keyword>
<evidence type="ECO:0000256" key="1">
    <source>
        <dbReference type="ARBA" id="ARBA00022468"/>
    </source>
</evidence>
<evidence type="ECO:0000256" key="2">
    <source>
        <dbReference type="SAM" id="MobiDB-lite"/>
    </source>
</evidence>
<dbReference type="GO" id="GO:0005737">
    <property type="term" value="C:cytoplasm"/>
    <property type="evidence" value="ECO:0007669"/>
    <property type="project" value="TreeGrafter"/>
</dbReference>
<feature type="compositionally biased region" description="Low complexity" evidence="2">
    <location>
        <begin position="712"/>
        <end position="741"/>
    </location>
</feature>
<dbReference type="AlphaFoldDB" id="A0AAW0GT82"/>
<dbReference type="CDD" id="cd00159">
    <property type="entry name" value="RhoGAP"/>
    <property type="match status" value="1"/>
</dbReference>
<feature type="compositionally biased region" description="Polar residues" evidence="2">
    <location>
        <begin position="754"/>
        <end position="777"/>
    </location>
</feature>
<dbReference type="GO" id="GO:0005096">
    <property type="term" value="F:GTPase activator activity"/>
    <property type="evidence" value="ECO:0007669"/>
    <property type="project" value="UniProtKB-KW"/>
</dbReference>
<dbReference type="PANTHER" id="PTHR23176">
    <property type="entry name" value="RHO/RAC/CDC GTPASE-ACTIVATING PROTEIN"/>
    <property type="match status" value="1"/>
</dbReference>
<feature type="compositionally biased region" description="Low complexity" evidence="2">
    <location>
        <begin position="833"/>
        <end position="854"/>
    </location>
</feature>
<dbReference type="SUPFAM" id="SSF48350">
    <property type="entry name" value="GTPase activation domain, GAP"/>
    <property type="match status" value="1"/>
</dbReference>
<dbReference type="GO" id="GO:0007165">
    <property type="term" value="P:signal transduction"/>
    <property type="evidence" value="ECO:0007669"/>
    <property type="project" value="InterPro"/>
</dbReference>
<gene>
    <name evidence="4" type="ORF">QCA50_001430</name>
</gene>
<feature type="domain" description="Rho-GAP" evidence="3">
    <location>
        <begin position="359"/>
        <end position="554"/>
    </location>
</feature>
<feature type="compositionally biased region" description="Polar residues" evidence="2">
    <location>
        <begin position="798"/>
        <end position="820"/>
    </location>
</feature>
<organism evidence="4 5">
    <name type="scientific">Cerrena zonata</name>
    <dbReference type="NCBI Taxonomy" id="2478898"/>
    <lineage>
        <taxon>Eukaryota</taxon>
        <taxon>Fungi</taxon>
        <taxon>Dikarya</taxon>
        <taxon>Basidiomycota</taxon>
        <taxon>Agaricomycotina</taxon>
        <taxon>Agaricomycetes</taxon>
        <taxon>Polyporales</taxon>
        <taxon>Cerrenaceae</taxon>
        <taxon>Cerrena</taxon>
    </lineage>
</organism>
<dbReference type="SMART" id="SM00324">
    <property type="entry name" value="RhoGAP"/>
    <property type="match status" value="1"/>
</dbReference>
<feature type="compositionally biased region" description="Pro residues" evidence="2">
    <location>
        <begin position="586"/>
        <end position="595"/>
    </location>
</feature>
<dbReference type="InterPro" id="IPR008936">
    <property type="entry name" value="Rho_GTPase_activation_prot"/>
</dbReference>
<feature type="region of interest" description="Disordered" evidence="2">
    <location>
        <begin position="174"/>
        <end position="226"/>
    </location>
</feature>
<dbReference type="Pfam" id="PF00620">
    <property type="entry name" value="RhoGAP"/>
    <property type="match status" value="1"/>
</dbReference>